<feature type="compositionally biased region" description="Low complexity" evidence="1">
    <location>
        <begin position="141"/>
        <end position="200"/>
    </location>
</feature>
<feature type="region of interest" description="Disordered" evidence="1">
    <location>
        <begin position="91"/>
        <end position="200"/>
    </location>
</feature>
<evidence type="ECO:0000313" key="3">
    <source>
        <dbReference type="Proteomes" id="UP000305948"/>
    </source>
</evidence>
<evidence type="ECO:0000256" key="1">
    <source>
        <dbReference type="SAM" id="MobiDB-lite"/>
    </source>
</evidence>
<gene>
    <name evidence="2" type="ORF">OE88DRAFT_451161</name>
</gene>
<name>A0A5C3MVE3_9AGAM</name>
<proteinExistence type="predicted"/>
<organism evidence="2 3">
    <name type="scientific">Heliocybe sulcata</name>
    <dbReference type="NCBI Taxonomy" id="5364"/>
    <lineage>
        <taxon>Eukaryota</taxon>
        <taxon>Fungi</taxon>
        <taxon>Dikarya</taxon>
        <taxon>Basidiomycota</taxon>
        <taxon>Agaricomycotina</taxon>
        <taxon>Agaricomycetes</taxon>
        <taxon>Gloeophyllales</taxon>
        <taxon>Gloeophyllaceae</taxon>
        <taxon>Heliocybe</taxon>
    </lineage>
</organism>
<accession>A0A5C3MVE3</accession>
<feature type="compositionally biased region" description="Basic and acidic residues" evidence="1">
    <location>
        <begin position="106"/>
        <end position="125"/>
    </location>
</feature>
<evidence type="ECO:0000313" key="2">
    <source>
        <dbReference type="EMBL" id="TFK48997.1"/>
    </source>
</evidence>
<reference evidence="2 3" key="1">
    <citation type="journal article" date="2019" name="Nat. Ecol. Evol.">
        <title>Megaphylogeny resolves global patterns of mushroom evolution.</title>
        <authorList>
            <person name="Varga T."/>
            <person name="Krizsan K."/>
            <person name="Foldi C."/>
            <person name="Dima B."/>
            <person name="Sanchez-Garcia M."/>
            <person name="Sanchez-Ramirez S."/>
            <person name="Szollosi G.J."/>
            <person name="Szarkandi J.G."/>
            <person name="Papp V."/>
            <person name="Albert L."/>
            <person name="Andreopoulos W."/>
            <person name="Angelini C."/>
            <person name="Antonin V."/>
            <person name="Barry K.W."/>
            <person name="Bougher N.L."/>
            <person name="Buchanan P."/>
            <person name="Buyck B."/>
            <person name="Bense V."/>
            <person name="Catcheside P."/>
            <person name="Chovatia M."/>
            <person name="Cooper J."/>
            <person name="Damon W."/>
            <person name="Desjardin D."/>
            <person name="Finy P."/>
            <person name="Geml J."/>
            <person name="Haridas S."/>
            <person name="Hughes K."/>
            <person name="Justo A."/>
            <person name="Karasinski D."/>
            <person name="Kautmanova I."/>
            <person name="Kiss B."/>
            <person name="Kocsube S."/>
            <person name="Kotiranta H."/>
            <person name="LaButti K.M."/>
            <person name="Lechner B.E."/>
            <person name="Liimatainen K."/>
            <person name="Lipzen A."/>
            <person name="Lukacs Z."/>
            <person name="Mihaltcheva S."/>
            <person name="Morgado L.N."/>
            <person name="Niskanen T."/>
            <person name="Noordeloos M.E."/>
            <person name="Ohm R.A."/>
            <person name="Ortiz-Santana B."/>
            <person name="Ovrebo C."/>
            <person name="Racz N."/>
            <person name="Riley R."/>
            <person name="Savchenko A."/>
            <person name="Shiryaev A."/>
            <person name="Soop K."/>
            <person name="Spirin V."/>
            <person name="Szebenyi C."/>
            <person name="Tomsovsky M."/>
            <person name="Tulloss R.E."/>
            <person name="Uehling J."/>
            <person name="Grigoriev I.V."/>
            <person name="Vagvolgyi C."/>
            <person name="Papp T."/>
            <person name="Martin F.M."/>
            <person name="Miettinen O."/>
            <person name="Hibbett D.S."/>
            <person name="Nagy L.G."/>
        </authorList>
    </citation>
    <scope>NUCLEOTIDE SEQUENCE [LARGE SCALE GENOMIC DNA]</scope>
    <source>
        <strain evidence="2 3">OMC1185</strain>
    </source>
</reference>
<protein>
    <submittedName>
        <fullName evidence="2">Uncharacterized protein</fullName>
    </submittedName>
</protein>
<keyword evidence="3" id="KW-1185">Reference proteome</keyword>
<sequence length="279" mass="31040">MKLWEAVRDLADEHLNKDRLVREQEAGKWNHFIQTATAHFPIFARFYSSWPVRVYVTNWLAKRKYCKKTRKTKQSDKENIIANAETASTPAVLHKASKQSMGSEAIKQESRDTTDNIAESFDRPRKTLRSTRSGQVYVQMPPKATPSSSQSSTQKFSGSPVSTAPSVASSSQASTSTLLSSHGTTASQTSTTQSTTSSTDNSSDYVIAFLASLSPPMPYLWPTFERLGISDAECLHALAARPDSRLDRFFEKLVERKHLSELQVDTIVWGLKEMVGGAE</sequence>
<dbReference type="EMBL" id="ML213517">
    <property type="protein sequence ID" value="TFK48997.1"/>
    <property type="molecule type" value="Genomic_DNA"/>
</dbReference>
<dbReference type="AlphaFoldDB" id="A0A5C3MVE3"/>
<dbReference type="OrthoDB" id="3321160at2759"/>
<dbReference type="Proteomes" id="UP000305948">
    <property type="component" value="Unassembled WGS sequence"/>
</dbReference>